<gene>
    <name evidence="3" type="ORF">VKT23_004287</name>
</gene>
<reference evidence="3 4" key="1">
    <citation type="submission" date="2024-01" db="EMBL/GenBank/DDBJ databases">
        <title>A draft genome for the cacao thread blight pathogen Marasmiellus scandens.</title>
        <authorList>
            <person name="Baruah I.K."/>
            <person name="Leung J."/>
            <person name="Bukari Y."/>
            <person name="Amoako-Attah I."/>
            <person name="Meinhardt L.W."/>
            <person name="Bailey B.A."/>
            <person name="Cohen S.P."/>
        </authorList>
    </citation>
    <scope>NUCLEOTIDE SEQUENCE [LARGE SCALE GENOMIC DNA]</scope>
    <source>
        <strain evidence="3 4">GH-19</strain>
    </source>
</reference>
<comment type="caution">
    <text evidence="3">The sequence shown here is derived from an EMBL/GenBank/DDBJ whole genome shotgun (WGS) entry which is preliminary data.</text>
</comment>
<dbReference type="InterPro" id="IPR019350">
    <property type="entry name" value="RNA_pol_I-sp_TIF_RRN6-like"/>
</dbReference>
<dbReference type="Proteomes" id="UP001498398">
    <property type="component" value="Unassembled WGS sequence"/>
</dbReference>
<dbReference type="EMBL" id="JBANRG010000004">
    <property type="protein sequence ID" value="KAK7467229.1"/>
    <property type="molecule type" value="Genomic_DNA"/>
</dbReference>
<sequence length="844" mass="95564">MEFWPTNIRKSGESSSRKRKEKEKPSGYPLLEPGRLEAINLVETNERLQWTSPFRVFKDRIRATESVKVFPSTRPPLQIPNTSVSQRAEQSANFLRTYLPDVDITADLVRNELSADDTIMRALNRYDPLQGNLLEVCQKSSQGPTFLAFPMGEMECDLNLSPVISVEDDLCLRVNAVPIRSFLTPLQQIVSSPFVDQNILAIRTLGSTFLLRMNDELSELASITRDDVECPVADISFCLESREPIICNSRGGVYRCNFYNGQKSLRRAYTSNVEPTSQFWKLESIAGAGCLLASEKNVDELDFRTTNTAVELFEVSQTREYLTSIEGSVDNHIVRLSSTAQVLWMDRRMPRKPMLAFKHKRRWDRSLAIRTLKTNEGDFHTLLTSRRNTVVTVYDVGRSSEGLLHAYNVPYVVPADGEDAPFLGQAILQLPGFAASFFRLSSQNSIYRTDLTSADAMRVPTFEWSREVHNLDKTSNSLKPHLGPLDMMEYAEADLRPLYDSTFTSHWKEDISREQEAAEETYELIEAIPSFWQRADPILEHALTTYDVVFRSGKEPVPGSRADFLTEGVFNSTRGYRAIAQNRFPMEDLKAKAPWYHNISSTIEIFDPSSAGDLHAIFGHLQHFNLSVAQEHPAQARIRKYENKACEQLTLDLTLSKDVFAPKIFRSPAIEKELETLTEALSIGSDGPVANFHYLDPIRRTNSHYDKMDHDEHLLIPLGVRTLLKDWTIGTDSVEVAHRYSGKAEQLKEKPRPRENPKAFLSSQPVTRSKVQAYEIQSQPPIFQPPPVVTAMEKEQLPSSRSFVENAQQSQEMMASTQILPGPFGARPNLNAKKKAGKKRMGGF</sequence>
<evidence type="ECO:0000256" key="1">
    <source>
        <dbReference type="SAM" id="MobiDB-lite"/>
    </source>
</evidence>
<accession>A0ABR1JUK9</accession>
<evidence type="ECO:0000313" key="3">
    <source>
        <dbReference type="EMBL" id="KAK7467229.1"/>
    </source>
</evidence>
<dbReference type="PANTHER" id="PTHR28221:SF2">
    <property type="entry name" value="RNA POLYMERASE I-SPECIFIC TRANSCRIPTION INITIATION FACTOR RRN6"/>
    <property type="match status" value="1"/>
</dbReference>
<evidence type="ECO:0000313" key="4">
    <source>
        <dbReference type="Proteomes" id="UP001498398"/>
    </source>
</evidence>
<feature type="compositionally biased region" description="Basic and acidic residues" evidence="1">
    <location>
        <begin position="745"/>
        <end position="757"/>
    </location>
</feature>
<feature type="domain" description="RRN6 K-rich C-terminal" evidence="2">
    <location>
        <begin position="722"/>
        <end position="844"/>
    </location>
</feature>
<name>A0ABR1JUK9_9AGAR</name>
<organism evidence="3 4">
    <name type="scientific">Marasmiellus scandens</name>
    <dbReference type="NCBI Taxonomy" id="2682957"/>
    <lineage>
        <taxon>Eukaryota</taxon>
        <taxon>Fungi</taxon>
        <taxon>Dikarya</taxon>
        <taxon>Basidiomycota</taxon>
        <taxon>Agaricomycotina</taxon>
        <taxon>Agaricomycetes</taxon>
        <taxon>Agaricomycetidae</taxon>
        <taxon>Agaricales</taxon>
        <taxon>Marasmiineae</taxon>
        <taxon>Omphalotaceae</taxon>
        <taxon>Marasmiellus</taxon>
    </lineage>
</organism>
<proteinExistence type="predicted"/>
<keyword evidence="4" id="KW-1185">Reference proteome</keyword>
<feature type="compositionally biased region" description="Basic residues" evidence="1">
    <location>
        <begin position="832"/>
        <end position="844"/>
    </location>
</feature>
<feature type="region of interest" description="Disordered" evidence="1">
    <location>
        <begin position="1"/>
        <end position="29"/>
    </location>
</feature>
<feature type="region of interest" description="Disordered" evidence="1">
    <location>
        <begin position="819"/>
        <end position="844"/>
    </location>
</feature>
<evidence type="ECO:0000259" key="2">
    <source>
        <dbReference type="Pfam" id="PF20639"/>
    </source>
</evidence>
<feature type="region of interest" description="Disordered" evidence="1">
    <location>
        <begin position="744"/>
        <end position="765"/>
    </location>
</feature>
<protein>
    <recommendedName>
        <fullName evidence="2">RRN6 K-rich C-terminal domain-containing protein</fullName>
    </recommendedName>
</protein>
<dbReference type="PANTHER" id="PTHR28221">
    <property type="entry name" value="RNA POLYMERASE I-SPECIFIC TRANSCRIPTION INITIATION FACTOR RRN6"/>
    <property type="match status" value="1"/>
</dbReference>
<dbReference type="Pfam" id="PF20639">
    <property type="entry name" value="Rrn6_K-rich"/>
    <property type="match status" value="1"/>
</dbReference>
<dbReference type="InterPro" id="IPR048536">
    <property type="entry name" value="Rrn6_K-rich"/>
</dbReference>